<dbReference type="Proteomes" id="UP001195769">
    <property type="component" value="Unassembled WGS sequence"/>
</dbReference>
<dbReference type="GO" id="GO:0006567">
    <property type="term" value="P:L-threonine catabolic process"/>
    <property type="evidence" value="ECO:0007669"/>
    <property type="project" value="TreeGrafter"/>
</dbReference>
<dbReference type="InterPro" id="IPR050147">
    <property type="entry name" value="Ser/Thr_Dehydratase"/>
</dbReference>
<dbReference type="GeneID" id="64668863"/>
<dbReference type="PANTHER" id="PTHR48078">
    <property type="entry name" value="THREONINE DEHYDRATASE, MITOCHONDRIAL-RELATED"/>
    <property type="match status" value="1"/>
</dbReference>
<evidence type="ECO:0000313" key="9">
    <source>
        <dbReference type="Proteomes" id="UP001195769"/>
    </source>
</evidence>
<dbReference type="GO" id="GO:0003941">
    <property type="term" value="F:L-serine ammonia-lyase activity"/>
    <property type="evidence" value="ECO:0007669"/>
    <property type="project" value="UniProtKB-EC"/>
</dbReference>
<comment type="similarity">
    <text evidence="2">Belongs to the serine/threonine dehydratase family.</text>
</comment>
<gene>
    <name evidence="8" type="ORF">F5891DRAFT_944568</name>
</gene>
<evidence type="ECO:0000256" key="6">
    <source>
        <dbReference type="ARBA" id="ARBA00049406"/>
    </source>
</evidence>
<organism evidence="8 9">
    <name type="scientific">Suillus fuscotomentosus</name>
    <dbReference type="NCBI Taxonomy" id="1912939"/>
    <lineage>
        <taxon>Eukaryota</taxon>
        <taxon>Fungi</taxon>
        <taxon>Dikarya</taxon>
        <taxon>Basidiomycota</taxon>
        <taxon>Agaricomycotina</taxon>
        <taxon>Agaricomycetes</taxon>
        <taxon>Agaricomycetidae</taxon>
        <taxon>Boletales</taxon>
        <taxon>Suillineae</taxon>
        <taxon>Suillaceae</taxon>
        <taxon>Suillus</taxon>
    </lineage>
</organism>
<evidence type="ECO:0000256" key="4">
    <source>
        <dbReference type="ARBA" id="ARBA00022898"/>
    </source>
</evidence>
<protein>
    <recommendedName>
        <fullName evidence="3">L-serine ammonia-lyase</fullName>
        <ecNumber evidence="3">4.3.1.17</ecNumber>
    </recommendedName>
</protein>
<evidence type="ECO:0000256" key="2">
    <source>
        <dbReference type="ARBA" id="ARBA00010869"/>
    </source>
</evidence>
<dbReference type="SUPFAM" id="SSF53686">
    <property type="entry name" value="Tryptophan synthase beta subunit-like PLP-dependent enzymes"/>
    <property type="match status" value="1"/>
</dbReference>
<dbReference type="EC" id="4.3.1.17" evidence="3"/>
<keyword evidence="4" id="KW-0663">Pyridoxal phosphate</keyword>
<evidence type="ECO:0000256" key="1">
    <source>
        <dbReference type="ARBA" id="ARBA00001933"/>
    </source>
</evidence>
<name>A0AAD4EF59_9AGAM</name>
<comment type="caution">
    <text evidence="8">The sequence shown here is derived from an EMBL/GenBank/DDBJ whole genome shotgun (WGS) entry which is preliminary data.</text>
</comment>
<keyword evidence="5" id="KW-0456">Lyase</keyword>
<dbReference type="Pfam" id="PF00291">
    <property type="entry name" value="PALP"/>
    <property type="match status" value="1"/>
</dbReference>
<sequence>MTIKTVQSENLWTETPLVYSSHISDIIGCSAYLKLENLQPSQSFKYRGISKFAQQCKDKHGPSVHLMIASGGNAGLAAAVVARVLEVKCTVFLPTNVSIDTQQALRKHGAEIVTIGEFYSQTLAALQDAHRLTRHLRQAKRILVSLVPAYDSPVLWDGHSSMMTEMKRQLPRKPDAIFCSVGGGGLIGGIMQGCKKVGWDEVPVVALETTGSNCFYNAIAINTRNFTSKVPIVPSIEVEDNSPYTVEILEEYNIAIPHMKALRSRAASLGATSPAPGVVRMAVDRPGGIKCACIPDEMAMHTARLFGDDHKILTELACSTTLTPGYNREFLLRILGPTFSALSPEERKEKCLVFVVCGGVKISFEEMMEFEEIVAAAQVQSYWSVQIDGEETQLPKQ</sequence>
<dbReference type="InterPro" id="IPR001926">
    <property type="entry name" value="TrpB-like_PALP"/>
</dbReference>
<dbReference type="PANTHER" id="PTHR48078:SF2">
    <property type="entry name" value="CATABOLIC L-SERINE_THREONINE DEHYDRATASE"/>
    <property type="match status" value="1"/>
</dbReference>
<dbReference type="GO" id="GO:0009097">
    <property type="term" value="P:isoleucine biosynthetic process"/>
    <property type="evidence" value="ECO:0007669"/>
    <property type="project" value="TreeGrafter"/>
</dbReference>
<dbReference type="Gene3D" id="3.40.50.1100">
    <property type="match status" value="3"/>
</dbReference>
<evidence type="ECO:0000313" key="8">
    <source>
        <dbReference type="EMBL" id="KAG1904921.1"/>
    </source>
</evidence>
<dbReference type="GO" id="GO:0004794">
    <property type="term" value="F:threonine deaminase activity"/>
    <property type="evidence" value="ECO:0007669"/>
    <property type="project" value="TreeGrafter"/>
</dbReference>
<evidence type="ECO:0000256" key="3">
    <source>
        <dbReference type="ARBA" id="ARBA00012093"/>
    </source>
</evidence>
<keyword evidence="9" id="KW-1185">Reference proteome</keyword>
<feature type="domain" description="Tryptophan synthase beta chain-like PALP" evidence="7">
    <location>
        <begin position="12"/>
        <end position="254"/>
    </location>
</feature>
<reference evidence="8" key="1">
    <citation type="journal article" date="2020" name="New Phytol.">
        <title>Comparative genomics reveals dynamic genome evolution in host specialist ectomycorrhizal fungi.</title>
        <authorList>
            <person name="Lofgren L.A."/>
            <person name="Nguyen N.H."/>
            <person name="Vilgalys R."/>
            <person name="Ruytinx J."/>
            <person name="Liao H.L."/>
            <person name="Branco S."/>
            <person name="Kuo A."/>
            <person name="LaButti K."/>
            <person name="Lipzen A."/>
            <person name="Andreopoulos W."/>
            <person name="Pangilinan J."/>
            <person name="Riley R."/>
            <person name="Hundley H."/>
            <person name="Na H."/>
            <person name="Barry K."/>
            <person name="Grigoriev I.V."/>
            <person name="Stajich J.E."/>
            <person name="Kennedy P.G."/>
        </authorList>
    </citation>
    <scope>NUCLEOTIDE SEQUENCE</scope>
    <source>
        <strain evidence="8">FC203</strain>
    </source>
</reference>
<dbReference type="RefSeq" id="XP_041230496.1">
    <property type="nucleotide sequence ID" value="XM_041374565.1"/>
</dbReference>
<dbReference type="EMBL" id="JABBWK010000008">
    <property type="protein sequence ID" value="KAG1904921.1"/>
    <property type="molecule type" value="Genomic_DNA"/>
</dbReference>
<accession>A0AAD4EF59</accession>
<comment type="catalytic activity">
    <reaction evidence="6">
        <text>L-serine = pyruvate + NH4(+)</text>
        <dbReference type="Rhea" id="RHEA:19169"/>
        <dbReference type="ChEBI" id="CHEBI:15361"/>
        <dbReference type="ChEBI" id="CHEBI:28938"/>
        <dbReference type="ChEBI" id="CHEBI:33384"/>
        <dbReference type="EC" id="4.3.1.17"/>
    </reaction>
</comment>
<evidence type="ECO:0000256" key="5">
    <source>
        <dbReference type="ARBA" id="ARBA00023239"/>
    </source>
</evidence>
<dbReference type="AlphaFoldDB" id="A0AAD4EF59"/>
<comment type="cofactor">
    <cofactor evidence="1">
        <name>pyridoxal 5'-phosphate</name>
        <dbReference type="ChEBI" id="CHEBI:597326"/>
    </cofactor>
</comment>
<evidence type="ECO:0000259" key="7">
    <source>
        <dbReference type="Pfam" id="PF00291"/>
    </source>
</evidence>
<dbReference type="GO" id="GO:0006565">
    <property type="term" value="P:L-serine catabolic process"/>
    <property type="evidence" value="ECO:0007669"/>
    <property type="project" value="TreeGrafter"/>
</dbReference>
<proteinExistence type="inferred from homology"/>
<dbReference type="InterPro" id="IPR036052">
    <property type="entry name" value="TrpB-like_PALP_sf"/>
</dbReference>